<evidence type="ECO:0000256" key="2">
    <source>
        <dbReference type="SAM" id="Phobius"/>
    </source>
</evidence>
<sequence length="360" mass="35977">MRYLSRSRGGVHLSPDPRTGTAASSVPARARRFGVLLSLVAMVSGGLLMGAGVSSAAETVVLESCSARVVGPPGQPIALRPSAVEPPILAALAPLDPLGVTRVLFRQAWSTLPPIPIGAVPDTGQAMINGDVIANAVTTQLLGLPVLSPVIGTLLPTVWSTIAQTCGVVGEVAGTATGGSPGTPPPAPGNPGPAPTTTARPTPGKPGAPSTPGAPPSYHESGPAVAPGVTPDRAAGSPGGSNQALEYPVEWKTRAPGLGLPPEAVAVLTAPAGNSPVPQFGLAGQGDTAADNRTTGSAVPLTETARRLSYGPIVLAALLIALVAAQAARTIALRRSAPAGASRLGLQWRQLRIPVPVVKR</sequence>
<reference evidence="3 4" key="1">
    <citation type="submission" date="2020-06" db="EMBL/GenBank/DDBJ databases">
        <title>Actinokineospora xiongansis sp. nov., isolated from soil of Baiyangdian.</title>
        <authorList>
            <person name="Zhang X."/>
        </authorList>
    </citation>
    <scope>NUCLEOTIDE SEQUENCE [LARGE SCALE GENOMIC DNA]</scope>
    <source>
        <strain evidence="3 4">HBU206404</strain>
    </source>
</reference>
<feature type="region of interest" description="Disordered" evidence="1">
    <location>
        <begin position="174"/>
        <end position="246"/>
    </location>
</feature>
<evidence type="ECO:0000313" key="3">
    <source>
        <dbReference type="EMBL" id="MBC6448054.1"/>
    </source>
</evidence>
<keyword evidence="2" id="KW-0472">Membrane</keyword>
<organism evidence="3 4">
    <name type="scientific">Actinokineospora xionganensis</name>
    <dbReference type="NCBI Taxonomy" id="2684470"/>
    <lineage>
        <taxon>Bacteria</taxon>
        <taxon>Bacillati</taxon>
        <taxon>Actinomycetota</taxon>
        <taxon>Actinomycetes</taxon>
        <taxon>Pseudonocardiales</taxon>
        <taxon>Pseudonocardiaceae</taxon>
        <taxon>Actinokineospora</taxon>
    </lineage>
</organism>
<feature type="compositionally biased region" description="Pro residues" evidence="1">
    <location>
        <begin position="182"/>
        <end position="194"/>
    </location>
</feature>
<evidence type="ECO:0000313" key="4">
    <source>
        <dbReference type="Proteomes" id="UP000734823"/>
    </source>
</evidence>
<feature type="compositionally biased region" description="Low complexity" evidence="1">
    <location>
        <begin position="195"/>
        <end position="211"/>
    </location>
</feature>
<feature type="region of interest" description="Disordered" evidence="1">
    <location>
        <begin position="1"/>
        <end position="25"/>
    </location>
</feature>
<gene>
    <name evidence="3" type="ORF">GPZ80_12840</name>
</gene>
<keyword evidence="2" id="KW-0812">Transmembrane</keyword>
<protein>
    <submittedName>
        <fullName evidence="3">Uncharacterized protein</fullName>
    </submittedName>
</protein>
<name>A0ABR7L6M0_9PSEU</name>
<proteinExistence type="predicted"/>
<feature type="transmembrane region" description="Helical" evidence="2">
    <location>
        <begin position="308"/>
        <end position="328"/>
    </location>
</feature>
<dbReference type="EMBL" id="JABVED010000006">
    <property type="protein sequence ID" value="MBC6448054.1"/>
    <property type="molecule type" value="Genomic_DNA"/>
</dbReference>
<keyword evidence="4" id="KW-1185">Reference proteome</keyword>
<accession>A0ABR7L6M0</accession>
<feature type="transmembrane region" description="Helical" evidence="2">
    <location>
        <begin position="33"/>
        <end position="53"/>
    </location>
</feature>
<dbReference type="RefSeq" id="WP_187220553.1">
    <property type="nucleotide sequence ID" value="NZ_JABVED010000006.1"/>
</dbReference>
<keyword evidence="2" id="KW-1133">Transmembrane helix</keyword>
<dbReference type="Proteomes" id="UP000734823">
    <property type="component" value="Unassembled WGS sequence"/>
</dbReference>
<comment type="caution">
    <text evidence="3">The sequence shown here is derived from an EMBL/GenBank/DDBJ whole genome shotgun (WGS) entry which is preliminary data.</text>
</comment>
<evidence type="ECO:0000256" key="1">
    <source>
        <dbReference type="SAM" id="MobiDB-lite"/>
    </source>
</evidence>